<feature type="transmembrane region" description="Helical" evidence="12">
    <location>
        <begin position="6"/>
        <end position="24"/>
    </location>
</feature>
<dbReference type="PROSITE" id="PS00086">
    <property type="entry name" value="CYTOCHROME_P450"/>
    <property type="match status" value="1"/>
</dbReference>
<comment type="subcellular location">
    <subcellularLocation>
        <location evidence="2">Endoplasmic reticulum membrane</location>
        <topology evidence="2">Peripheral membrane protein</topology>
    </subcellularLocation>
    <subcellularLocation>
        <location evidence="1">Microsome membrane</location>
        <topology evidence="1">Peripheral membrane protein</topology>
    </subcellularLocation>
</comment>
<dbReference type="GeneID" id="105312686"/>
<keyword evidence="8 10" id="KW-0408">Iron</keyword>
<dbReference type="GO" id="GO:0020037">
    <property type="term" value="F:heme binding"/>
    <property type="evidence" value="ECO:0007669"/>
    <property type="project" value="InterPro"/>
</dbReference>
<sequence length="510" mass="59054">MFFAYLGGIVFLIISFLFWYKFIYSPYQFFKKFGLHSPPTVPFFGNIFDIFKLGSIYALEKWSIKYASINYAYRYYIGAQPYLAVLDPDILKEIMIKKFDNFTERKKDFGFMTEIRKKANINSMLLFMNKQDWKRTRAIITPTFSTKKLKMISPHIERSCDTLVEIFSDISRKNNSAELWRIFGQFSMEVILATAFGCQVNILKGEENSLTEAAIGIFTPNLYNLLSELCTQIPFSAKFFGLFFAKRLKLTQHHSTARNFIFQVINQRRLQSYNNTNVDFLQLLMEAKAEDDQICPGSKQLTDEEIISVSLFFLLAGYETTSNLLGFTAYLLAMNPDKQDKLTQEINNYYQCNKDSSLYDAAHSIEYLDRVINESQRIYAPGSMTFRECENTCTINGVTIPAGCTVMIPIQILHRLVEHWEQPEIFRPERFSPHEKESHHPMCFMPFGAGPRNCIGMKLALMEAKMCLTSLMRKYKFERAPDTQVPLKTRIGITQSPVNGIFLRVLSNVF</sequence>
<comment type="cofactor">
    <cofactor evidence="10">
        <name>heme</name>
        <dbReference type="ChEBI" id="CHEBI:30413"/>
    </cofactor>
</comment>
<dbReference type="FunFam" id="1.10.630.10:FF:000042">
    <property type="entry name" value="Cytochrome P450"/>
    <property type="match status" value="1"/>
</dbReference>
<dbReference type="InterPro" id="IPR050705">
    <property type="entry name" value="Cytochrome_P450_3A"/>
</dbReference>
<dbReference type="PANTHER" id="PTHR24302">
    <property type="entry name" value="CYTOCHROME P450 FAMILY 3"/>
    <property type="match status" value="1"/>
</dbReference>
<keyword evidence="6" id="KW-0256">Endoplasmic reticulum</keyword>
<protein>
    <recommendedName>
        <fullName evidence="15">Cytochrome P450</fullName>
    </recommendedName>
</protein>
<evidence type="ECO:0000313" key="13">
    <source>
        <dbReference type="EnsemblMetazoa" id="XP_019851785.1"/>
    </source>
</evidence>
<keyword evidence="7 11" id="KW-0560">Oxidoreductase</keyword>
<keyword evidence="5 10" id="KW-0479">Metal-binding</keyword>
<reference evidence="14" key="1">
    <citation type="journal article" date="2010" name="Nature">
        <title>The Amphimedon queenslandica genome and the evolution of animal complexity.</title>
        <authorList>
            <person name="Srivastava M."/>
            <person name="Simakov O."/>
            <person name="Chapman J."/>
            <person name="Fahey B."/>
            <person name="Gauthier M.E."/>
            <person name="Mitros T."/>
            <person name="Richards G.S."/>
            <person name="Conaco C."/>
            <person name="Dacre M."/>
            <person name="Hellsten U."/>
            <person name="Larroux C."/>
            <person name="Putnam N.H."/>
            <person name="Stanke M."/>
            <person name="Adamska M."/>
            <person name="Darling A."/>
            <person name="Degnan S.M."/>
            <person name="Oakley T.H."/>
            <person name="Plachetzki D.C."/>
            <person name="Zhai Y."/>
            <person name="Adamski M."/>
            <person name="Calcino A."/>
            <person name="Cummins S.F."/>
            <person name="Goodstein D.M."/>
            <person name="Harris C."/>
            <person name="Jackson D.J."/>
            <person name="Leys S.P."/>
            <person name="Shu S."/>
            <person name="Woodcroft B.J."/>
            <person name="Vervoort M."/>
            <person name="Kosik K.S."/>
            <person name="Manning G."/>
            <person name="Degnan B.M."/>
            <person name="Rokhsar D.S."/>
        </authorList>
    </citation>
    <scope>NUCLEOTIDE SEQUENCE [LARGE SCALE GENOMIC DNA]</scope>
</reference>
<proteinExistence type="inferred from homology"/>
<dbReference type="InterPro" id="IPR001128">
    <property type="entry name" value="Cyt_P450"/>
</dbReference>
<keyword evidence="12" id="KW-1133">Transmembrane helix</keyword>
<comment type="similarity">
    <text evidence="3 11">Belongs to the cytochrome P450 family.</text>
</comment>
<organism evidence="13 14">
    <name type="scientific">Amphimedon queenslandica</name>
    <name type="common">Sponge</name>
    <dbReference type="NCBI Taxonomy" id="400682"/>
    <lineage>
        <taxon>Eukaryota</taxon>
        <taxon>Metazoa</taxon>
        <taxon>Porifera</taxon>
        <taxon>Demospongiae</taxon>
        <taxon>Heteroscleromorpha</taxon>
        <taxon>Haplosclerida</taxon>
        <taxon>Niphatidae</taxon>
        <taxon>Amphimedon</taxon>
    </lineage>
</organism>
<dbReference type="PRINTS" id="PR00463">
    <property type="entry name" value="EP450I"/>
</dbReference>
<dbReference type="PRINTS" id="PR00385">
    <property type="entry name" value="P450"/>
</dbReference>
<dbReference type="Gene3D" id="1.10.630.10">
    <property type="entry name" value="Cytochrome P450"/>
    <property type="match status" value="1"/>
</dbReference>
<evidence type="ECO:0000313" key="14">
    <source>
        <dbReference type="Proteomes" id="UP000007879"/>
    </source>
</evidence>
<keyword evidence="4 10" id="KW-0349">Heme</keyword>
<evidence type="ECO:0008006" key="15">
    <source>
        <dbReference type="Google" id="ProtNLM"/>
    </source>
</evidence>
<keyword evidence="12" id="KW-0472">Membrane</keyword>
<dbReference type="GO" id="GO:0008395">
    <property type="term" value="F:steroid hydroxylase activity"/>
    <property type="evidence" value="ECO:0007669"/>
    <property type="project" value="TreeGrafter"/>
</dbReference>
<dbReference type="InterPro" id="IPR002401">
    <property type="entry name" value="Cyt_P450_E_grp-I"/>
</dbReference>
<accession>A0AAN0J459</accession>
<evidence type="ECO:0000256" key="10">
    <source>
        <dbReference type="PIRSR" id="PIRSR602401-1"/>
    </source>
</evidence>
<dbReference type="InterPro" id="IPR017972">
    <property type="entry name" value="Cyt_P450_CS"/>
</dbReference>
<dbReference type="KEGG" id="aqu:105312686"/>
<dbReference type="Pfam" id="PF00067">
    <property type="entry name" value="p450"/>
    <property type="match status" value="1"/>
</dbReference>
<dbReference type="AlphaFoldDB" id="A0AAN0J459"/>
<dbReference type="RefSeq" id="XP_019851785.1">
    <property type="nucleotide sequence ID" value="XM_019996226.1"/>
</dbReference>
<keyword evidence="12" id="KW-0812">Transmembrane</keyword>
<reference evidence="13" key="2">
    <citation type="submission" date="2024-06" db="UniProtKB">
        <authorList>
            <consortium name="EnsemblMetazoa"/>
        </authorList>
    </citation>
    <scope>IDENTIFICATION</scope>
</reference>
<keyword evidence="6" id="KW-0492">Microsome</keyword>
<dbReference type="Proteomes" id="UP000007879">
    <property type="component" value="Unassembled WGS sequence"/>
</dbReference>
<dbReference type="GO" id="GO:0005789">
    <property type="term" value="C:endoplasmic reticulum membrane"/>
    <property type="evidence" value="ECO:0007669"/>
    <property type="project" value="UniProtKB-SubCell"/>
</dbReference>
<evidence type="ECO:0000256" key="4">
    <source>
        <dbReference type="ARBA" id="ARBA00022617"/>
    </source>
</evidence>
<feature type="binding site" description="axial binding residue" evidence="10">
    <location>
        <position position="454"/>
    </location>
    <ligand>
        <name>heme</name>
        <dbReference type="ChEBI" id="CHEBI:30413"/>
    </ligand>
    <ligandPart>
        <name>Fe</name>
        <dbReference type="ChEBI" id="CHEBI:18248"/>
    </ligandPart>
</feature>
<keyword evidence="11" id="KW-0503">Monooxygenase</keyword>
<dbReference type="CDD" id="cd11055">
    <property type="entry name" value="CYP3A-like"/>
    <property type="match status" value="1"/>
</dbReference>
<evidence type="ECO:0000256" key="2">
    <source>
        <dbReference type="ARBA" id="ARBA00004406"/>
    </source>
</evidence>
<evidence type="ECO:0000256" key="9">
    <source>
        <dbReference type="ARBA" id="ARBA00043906"/>
    </source>
</evidence>
<evidence type="ECO:0000256" key="12">
    <source>
        <dbReference type="SAM" id="Phobius"/>
    </source>
</evidence>
<evidence type="ECO:0000256" key="7">
    <source>
        <dbReference type="ARBA" id="ARBA00023002"/>
    </source>
</evidence>
<evidence type="ECO:0000256" key="8">
    <source>
        <dbReference type="ARBA" id="ARBA00023004"/>
    </source>
</evidence>
<dbReference type="SUPFAM" id="SSF48264">
    <property type="entry name" value="Cytochrome P450"/>
    <property type="match status" value="1"/>
</dbReference>
<name>A0AAN0J459_AMPQE</name>
<dbReference type="EnsemblMetazoa" id="XM_019996226.1">
    <property type="protein sequence ID" value="XP_019851785.1"/>
    <property type="gene ID" value="LOC105312686"/>
</dbReference>
<evidence type="ECO:0000256" key="5">
    <source>
        <dbReference type="ARBA" id="ARBA00022723"/>
    </source>
</evidence>
<dbReference type="PANTHER" id="PTHR24302:SF15">
    <property type="entry name" value="FATTY-ACID PEROXYGENASE"/>
    <property type="match status" value="1"/>
</dbReference>
<keyword evidence="14" id="KW-1185">Reference proteome</keyword>
<dbReference type="GO" id="GO:0005506">
    <property type="term" value="F:iron ion binding"/>
    <property type="evidence" value="ECO:0007669"/>
    <property type="project" value="InterPro"/>
</dbReference>
<evidence type="ECO:0000256" key="3">
    <source>
        <dbReference type="ARBA" id="ARBA00010617"/>
    </source>
</evidence>
<dbReference type="GO" id="GO:0016705">
    <property type="term" value="F:oxidoreductase activity, acting on paired donors, with incorporation or reduction of molecular oxygen"/>
    <property type="evidence" value="ECO:0007669"/>
    <property type="project" value="InterPro"/>
</dbReference>
<evidence type="ECO:0000256" key="11">
    <source>
        <dbReference type="RuleBase" id="RU000461"/>
    </source>
</evidence>
<comment type="function">
    <text evidence="9">Cytochromes P450 are a group of heme-thiolate monooxygenases. They oxidize a variety of structurally unrelated compounds, including steroids, fatty acids, and xenobiotics.</text>
</comment>
<evidence type="ECO:0000256" key="6">
    <source>
        <dbReference type="ARBA" id="ARBA00022848"/>
    </source>
</evidence>
<evidence type="ECO:0000256" key="1">
    <source>
        <dbReference type="ARBA" id="ARBA00004174"/>
    </source>
</evidence>
<dbReference type="InterPro" id="IPR036396">
    <property type="entry name" value="Cyt_P450_sf"/>
</dbReference>